<evidence type="ECO:0000256" key="6">
    <source>
        <dbReference type="SAM" id="MobiDB-lite"/>
    </source>
</evidence>
<comment type="subcellular location">
    <subcellularLocation>
        <location evidence="1">Nucleus</location>
    </subcellularLocation>
</comment>
<dbReference type="GO" id="GO:0008270">
    <property type="term" value="F:zinc ion binding"/>
    <property type="evidence" value="ECO:0007669"/>
    <property type="project" value="UniProtKB-KW"/>
</dbReference>
<dbReference type="InterPro" id="IPR012337">
    <property type="entry name" value="RNaseH-like_sf"/>
</dbReference>
<dbReference type="HOGENOM" id="CLU_009123_10_5_1"/>
<evidence type="ECO:0000256" key="4">
    <source>
        <dbReference type="ARBA" id="ARBA00022833"/>
    </source>
</evidence>
<dbReference type="InParanoid" id="K2RGP0"/>
<keyword evidence="3" id="KW-0863">Zinc-finger</keyword>
<evidence type="ECO:0000256" key="3">
    <source>
        <dbReference type="ARBA" id="ARBA00022771"/>
    </source>
</evidence>
<gene>
    <name evidence="8" type="ORF">MPH_13717</name>
</gene>
<dbReference type="GO" id="GO:0046983">
    <property type="term" value="F:protein dimerization activity"/>
    <property type="evidence" value="ECO:0007669"/>
    <property type="project" value="InterPro"/>
</dbReference>
<evidence type="ECO:0000256" key="2">
    <source>
        <dbReference type="ARBA" id="ARBA00022723"/>
    </source>
</evidence>
<feature type="region of interest" description="Disordered" evidence="6">
    <location>
        <begin position="1"/>
        <end position="45"/>
    </location>
</feature>
<accession>K2RGP0</accession>
<evidence type="ECO:0000313" key="8">
    <source>
        <dbReference type="EMBL" id="EKG09269.1"/>
    </source>
</evidence>
<dbReference type="SUPFAM" id="SSF53098">
    <property type="entry name" value="Ribonuclease H-like"/>
    <property type="match status" value="1"/>
</dbReference>
<keyword evidence="2" id="KW-0479">Metal-binding</keyword>
<dbReference type="AlphaFoldDB" id="K2RGP0"/>
<dbReference type="PANTHER" id="PTHR46481:SF10">
    <property type="entry name" value="ZINC FINGER BED DOMAIN-CONTAINING PROTEIN 39"/>
    <property type="match status" value="1"/>
</dbReference>
<reference evidence="8 9" key="1">
    <citation type="journal article" date="2012" name="BMC Genomics">
        <title>Tools to kill: Genome of one of the most destructive plant pathogenic fungi Macrophomina phaseolina.</title>
        <authorList>
            <person name="Islam M.S."/>
            <person name="Haque M.S."/>
            <person name="Islam M.M."/>
            <person name="Emdad E.M."/>
            <person name="Halim A."/>
            <person name="Hossen Q.M.M."/>
            <person name="Hossain M.Z."/>
            <person name="Ahmed B."/>
            <person name="Rahim S."/>
            <person name="Rahman M.S."/>
            <person name="Alam M.M."/>
            <person name="Hou S."/>
            <person name="Wan X."/>
            <person name="Saito J.A."/>
            <person name="Alam M."/>
        </authorList>
    </citation>
    <scope>NUCLEOTIDE SEQUENCE [LARGE SCALE GENOMIC DNA]</scope>
    <source>
        <strain evidence="8 9">MS6</strain>
    </source>
</reference>
<name>K2RGP0_MACPH</name>
<dbReference type="OrthoDB" id="3944016at2759"/>
<feature type="domain" description="HAT C-terminal dimerisation" evidence="7">
    <location>
        <begin position="561"/>
        <end position="643"/>
    </location>
</feature>
<evidence type="ECO:0000313" key="9">
    <source>
        <dbReference type="Proteomes" id="UP000007129"/>
    </source>
</evidence>
<keyword evidence="4" id="KW-0862">Zinc</keyword>
<dbReference type="InterPro" id="IPR008906">
    <property type="entry name" value="HATC_C_dom"/>
</dbReference>
<dbReference type="PANTHER" id="PTHR46481">
    <property type="entry name" value="ZINC FINGER BED DOMAIN-CONTAINING PROTEIN 4"/>
    <property type="match status" value="1"/>
</dbReference>
<dbReference type="Proteomes" id="UP000007129">
    <property type="component" value="Unassembled WGS sequence"/>
</dbReference>
<organism evidence="8 9">
    <name type="scientific">Macrophomina phaseolina (strain MS6)</name>
    <name type="common">Charcoal rot fungus</name>
    <dbReference type="NCBI Taxonomy" id="1126212"/>
    <lineage>
        <taxon>Eukaryota</taxon>
        <taxon>Fungi</taxon>
        <taxon>Dikarya</taxon>
        <taxon>Ascomycota</taxon>
        <taxon>Pezizomycotina</taxon>
        <taxon>Dothideomycetes</taxon>
        <taxon>Dothideomycetes incertae sedis</taxon>
        <taxon>Botryosphaeriales</taxon>
        <taxon>Botryosphaeriaceae</taxon>
        <taxon>Macrophomina</taxon>
    </lineage>
</organism>
<evidence type="ECO:0000256" key="1">
    <source>
        <dbReference type="ARBA" id="ARBA00004123"/>
    </source>
</evidence>
<proteinExistence type="predicted"/>
<feature type="compositionally biased region" description="Low complexity" evidence="6">
    <location>
        <begin position="29"/>
        <end position="45"/>
    </location>
</feature>
<dbReference type="GO" id="GO:0005634">
    <property type="term" value="C:nucleus"/>
    <property type="evidence" value="ECO:0007669"/>
    <property type="project" value="UniProtKB-SubCell"/>
</dbReference>
<dbReference type="eggNOG" id="KOG1121">
    <property type="taxonomic scope" value="Eukaryota"/>
</dbReference>
<evidence type="ECO:0000256" key="5">
    <source>
        <dbReference type="ARBA" id="ARBA00023242"/>
    </source>
</evidence>
<dbReference type="Pfam" id="PF05699">
    <property type="entry name" value="Dimer_Tnp_hAT"/>
    <property type="match status" value="1"/>
</dbReference>
<sequence length="648" mass="74301">MGVFKGTGTANQADHLGTKHGVFNPANPPRSSNSPSRSVSSTPRSFSLVTPFSDVQFKQRFTDAVIKLDLTFRQAVSEELRELIIMGGPAAKAMLVQSPSCISKWIKLSFEDRREKVKQMVSRSRSKINISTDIWTADEGNKRAYCAVNAHFVDHSGTLRTGLLAFGRILGSHSGENIAPVLLRCFQQYNCTESIGYIICDNADNNDTAIRVLQEDLPILYPSCRVRCIGHIINLVVKAILFGQGVSRLEQSLLGKTDDDAETFMIWSNEGAIGKLHNICVFVNRNDQRRTAFQAFQSPEERELDEDHDLEGDTIFYYVLLVDSGVRWHSVYYMIKRALKLRKAIDLYVARYEPKNNKGYDIRRDALTGDDWDELLQYFHLLRPFKTLTKHMEGAANKPGIEGSHGAIWESLRSMDFMYSHLKKTVDHLEGCKDTEQWDVFSSRVDAGWLKLNEYYSLMDQSPAYCVALFLHPKYRFDYFEEQWADHKDWITKARTIIRETYERYEKDWLRKEKEKEKAIQPKEAEVELPGSTVDEGHFEAFGRVTGAAYRRKKRRIESQLDAYMNAGVSDADQQVESPLNWWLTIGSAWPVLQQMALDHFSVPAMSTDCERAFSQAKRMVTEERNRLNDDTIEAEQCQKNWLLNGLV</sequence>
<keyword evidence="5" id="KW-0539">Nucleus</keyword>
<dbReference type="VEuPathDB" id="FungiDB:MPH_13717"/>
<dbReference type="InterPro" id="IPR052035">
    <property type="entry name" value="ZnF_BED_domain_contain"/>
</dbReference>
<comment type="caution">
    <text evidence="8">The sequence shown here is derived from an EMBL/GenBank/DDBJ whole genome shotgun (WGS) entry which is preliminary data.</text>
</comment>
<protein>
    <submittedName>
        <fullName evidence="8">HAT domain-containing protein</fullName>
    </submittedName>
</protein>
<dbReference type="EMBL" id="AHHD01000728">
    <property type="protein sequence ID" value="EKG09269.1"/>
    <property type="molecule type" value="Genomic_DNA"/>
</dbReference>
<evidence type="ECO:0000259" key="7">
    <source>
        <dbReference type="Pfam" id="PF05699"/>
    </source>
</evidence>